<feature type="compositionally biased region" description="Polar residues" evidence="1">
    <location>
        <begin position="186"/>
        <end position="200"/>
    </location>
</feature>
<proteinExistence type="predicted"/>
<keyword evidence="3" id="KW-1185">Reference proteome</keyword>
<dbReference type="OrthoDB" id="28755at2759"/>
<sequence>MYTPLRTRKSLPATLEIVVDLKTSDIHQLRDLVGQLWMMPSFSVLEKKVYVYLRGQNENVARIKQELGAPFNIKVMDSANSEDSPYFTHIATHWDRLATHTMFISSDLADITLVKARIIDYFSINTGVLPLGPVENYSSEEDLENLDCSLNGRPFKDNMAHAPNGHVIVSAKRIRSRPVELCQYAQRSNAQHTQDSAPSKTSKRPWRASGQSPMKADEPRQDGKKSISTGDLILWGCEDDKLVKTCGGIDAWMRRRTIYDADDRCQCLDRSTKLTKSARRFQG</sequence>
<reference evidence="2" key="1">
    <citation type="journal article" date="2020" name="Stud. Mycol.">
        <title>101 Dothideomycetes genomes: a test case for predicting lifestyles and emergence of pathogens.</title>
        <authorList>
            <person name="Haridas S."/>
            <person name="Albert R."/>
            <person name="Binder M."/>
            <person name="Bloem J."/>
            <person name="Labutti K."/>
            <person name="Salamov A."/>
            <person name="Andreopoulos B."/>
            <person name="Baker S."/>
            <person name="Barry K."/>
            <person name="Bills G."/>
            <person name="Bluhm B."/>
            <person name="Cannon C."/>
            <person name="Castanera R."/>
            <person name="Culley D."/>
            <person name="Daum C."/>
            <person name="Ezra D."/>
            <person name="Gonzalez J."/>
            <person name="Henrissat B."/>
            <person name="Kuo A."/>
            <person name="Liang C."/>
            <person name="Lipzen A."/>
            <person name="Lutzoni F."/>
            <person name="Magnuson J."/>
            <person name="Mondo S."/>
            <person name="Nolan M."/>
            <person name="Ohm R."/>
            <person name="Pangilinan J."/>
            <person name="Park H.-J."/>
            <person name="Ramirez L."/>
            <person name="Alfaro M."/>
            <person name="Sun H."/>
            <person name="Tritt A."/>
            <person name="Yoshinaga Y."/>
            <person name="Zwiers L.-H."/>
            <person name="Turgeon B."/>
            <person name="Goodwin S."/>
            <person name="Spatafora J."/>
            <person name="Crous P."/>
            <person name="Grigoriev I."/>
        </authorList>
    </citation>
    <scope>NUCLEOTIDE SEQUENCE</scope>
    <source>
        <strain evidence="2">CBS 130266</strain>
    </source>
</reference>
<evidence type="ECO:0000256" key="1">
    <source>
        <dbReference type="SAM" id="MobiDB-lite"/>
    </source>
</evidence>
<organism evidence="2 3">
    <name type="scientific">Tothia fuscella</name>
    <dbReference type="NCBI Taxonomy" id="1048955"/>
    <lineage>
        <taxon>Eukaryota</taxon>
        <taxon>Fungi</taxon>
        <taxon>Dikarya</taxon>
        <taxon>Ascomycota</taxon>
        <taxon>Pezizomycotina</taxon>
        <taxon>Dothideomycetes</taxon>
        <taxon>Pleosporomycetidae</taxon>
        <taxon>Venturiales</taxon>
        <taxon>Cylindrosympodiaceae</taxon>
        <taxon>Tothia</taxon>
    </lineage>
</organism>
<gene>
    <name evidence="2" type="ORF">EJ08DRAFT_699939</name>
</gene>
<feature type="compositionally biased region" description="Basic and acidic residues" evidence="1">
    <location>
        <begin position="215"/>
        <end position="225"/>
    </location>
</feature>
<feature type="region of interest" description="Disordered" evidence="1">
    <location>
        <begin position="186"/>
        <end position="226"/>
    </location>
</feature>
<evidence type="ECO:0000313" key="2">
    <source>
        <dbReference type="EMBL" id="KAF2426471.1"/>
    </source>
</evidence>
<name>A0A9P4NLT5_9PEZI</name>
<dbReference type="AlphaFoldDB" id="A0A9P4NLT5"/>
<evidence type="ECO:0000313" key="3">
    <source>
        <dbReference type="Proteomes" id="UP000800235"/>
    </source>
</evidence>
<protein>
    <submittedName>
        <fullName evidence="2">Uncharacterized protein</fullName>
    </submittedName>
</protein>
<accession>A0A9P4NLT5</accession>
<dbReference type="Proteomes" id="UP000800235">
    <property type="component" value="Unassembled WGS sequence"/>
</dbReference>
<dbReference type="EMBL" id="MU007064">
    <property type="protein sequence ID" value="KAF2426471.1"/>
    <property type="molecule type" value="Genomic_DNA"/>
</dbReference>
<comment type="caution">
    <text evidence="2">The sequence shown here is derived from an EMBL/GenBank/DDBJ whole genome shotgun (WGS) entry which is preliminary data.</text>
</comment>